<proteinExistence type="predicted"/>
<evidence type="ECO:0000313" key="1">
    <source>
        <dbReference type="EMBL" id="MCZ0810381.1"/>
    </source>
</evidence>
<dbReference type="EMBL" id="JAPTNE010000075">
    <property type="protein sequence ID" value="MCZ0810381.1"/>
    <property type="molecule type" value="Genomic_DNA"/>
</dbReference>
<organism evidence="1 2">
    <name type="scientific">Brevibacillus laterosporus</name>
    <name type="common">Bacillus laterosporus</name>
    <dbReference type="NCBI Taxonomy" id="1465"/>
    <lineage>
        <taxon>Bacteria</taxon>
        <taxon>Bacillati</taxon>
        <taxon>Bacillota</taxon>
        <taxon>Bacilli</taxon>
        <taxon>Bacillales</taxon>
        <taxon>Paenibacillaceae</taxon>
        <taxon>Brevibacillus</taxon>
    </lineage>
</organism>
<dbReference type="RefSeq" id="WP_258435045.1">
    <property type="nucleotide sequence ID" value="NZ_JANSGW010000075.1"/>
</dbReference>
<accession>A0AAP3DL68</accession>
<dbReference type="AlphaFoldDB" id="A0AAP3DL68"/>
<comment type="caution">
    <text evidence="1">The sequence shown here is derived from an EMBL/GenBank/DDBJ whole genome shotgun (WGS) entry which is preliminary data.</text>
</comment>
<name>A0AAP3DL68_BRELA</name>
<gene>
    <name evidence="1" type="ORF">O0554_26475</name>
</gene>
<reference evidence="1" key="1">
    <citation type="submission" date="2022-09" db="EMBL/GenBank/DDBJ databases">
        <title>Genome analysis and characterization of larvicidal activity of Brevibacillus strains.</title>
        <authorList>
            <person name="Patrusheva E.V."/>
            <person name="Izotova A.O."/>
            <person name="Toshchakov S.V."/>
            <person name="Sineoky S.P."/>
        </authorList>
    </citation>
    <scope>NUCLEOTIDE SEQUENCE</scope>
    <source>
        <strain evidence="1">VKPM_B-13247</strain>
    </source>
</reference>
<evidence type="ECO:0000313" key="2">
    <source>
        <dbReference type="Proteomes" id="UP001077662"/>
    </source>
</evidence>
<dbReference type="Proteomes" id="UP001077662">
    <property type="component" value="Unassembled WGS sequence"/>
</dbReference>
<protein>
    <submittedName>
        <fullName evidence="1">HK97 gp10 family phage protein</fullName>
    </submittedName>
</protein>
<sequence>MDFYQLQKRLRMLHDKDIKRIEKKIIRRIGTVFLRMLRQQIKKMGLVDSGESMKAFMKGKRGNVWIMDVDRNSFTLELGASYFVPSLLNDGYTIKKGHFVPGHFEGSKFVHDRNAKTGVWMKPRSFIGKNYLDITLQGFQGGIQGLMEDLLSKELKKVLG</sequence>